<accession>A0A4P9WDW9</accession>
<dbReference type="EMBL" id="KZ996640">
    <property type="protein sequence ID" value="RKO88556.1"/>
    <property type="molecule type" value="Genomic_DNA"/>
</dbReference>
<dbReference type="GO" id="GO:0005737">
    <property type="term" value="C:cytoplasm"/>
    <property type="evidence" value="ECO:0007669"/>
    <property type="project" value="TreeGrafter"/>
</dbReference>
<evidence type="ECO:0000256" key="1">
    <source>
        <dbReference type="ARBA" id="ARBA00022468"/>
    </source>
</evidence>
<dbReference type="PROSITE" id="PS50238">
    <property type="entry name" value="RHOGAP"/>
    <property type="match status" value="1"/>
</dbReference>
<dbReference type="InterPro" id="IPR000198">
    <property type="entry name" value="RhoGAP_dom"/>
</dbReference>
<evidence type="ECO:0000313" key="4">
    <source>
        <dbReference type="Proteomes" id="UP000269721"/>
    </source>
</evidence>
<evidence type="ECO:0000313" key="3">
    <source>
        <dbReference type="EMBL" id="RKO88556.1"/>
    </source>
</evidence>
<name>A0A4P9WDW9_9FUNG</name>
<gene>
    <name evidence="3" type="ORF">BDK51DRAFT_21734</name>
</gene>
<dbReference type="AlphaFoldDB" id="A0A4P9WDW9"/>
<reference evidence="4" key="1">
    <citation type="journal article" date="2018" name="Nat. Microbiol.">
        <title>Leveraging single-cell genomics to expand the fungal tree of life.</title>
        <authorList>
            <person name="Ahrendt S.R."/>
            <person name="Quandt C.A."/>
            <person name="Ciobanu D."/>
            <person name="Clum A."/>
            <person name="Salamov A."/>
            <person name="Andreopoulos B."/>
            <person name="Cheng J.F."/>
            <person name="Woyke T."/>
            <person name="Pelin A."/>
            <person name="Henrissat B."/>
            <person name="Reynolds N.K."/>
            <person name="Benny G.L."/>
            <person name="Smith M.E."/>
            <person name="James T.Y."/>
            <person name="Grigoriev I.V."/>
        </authorList>
    </citation>
    <scope>NUCLEOTIDE SEQUENCE [LARGE SCALE GENOMIC DNA]</scope>
</reference>
<evidence type="ECO:0000259" key="2">
    <source>
        <dbReference type="PROSITE" id="PS50238"/>
    </source>
</evidence>
<dbReference type="OrthoDB" id="185175at2759"/>
<feature type="non-terminal residue" evidence="3">
    <location>
        <position position="162"/>
    </location>
</feature>
<dbReference type="SMART" id="SM00324">
    <property type="entry name" value="RhoGAP"/>
    <property type="match status" value="1"/>
</dbReference>
<dbReference type="PANTHER" id="PTHR23176:SF129">
    <property type="entry name" value="RHO GTPASE ACTIVATING PROTEIN AT 16F, ISOFORM E-RELATED"/>
    <property type="match status" value="1"/>
</dbReference>
<dbReference type="Gene3D" id="1.10.555.10">
    <property type="entry name" value="Rho GTPase activation protein"/>
    <property type="match status" value="1"/>
</dbReference>
<organism evidence="3 4">
    <name type="scientific">Blyttiomyces helicus</name>
    <dbReference type="NCBI Taxonomy" id="388810"/>
    <lineage>
        <taxon>Eukaryota</taxon>
        <taxon>Fungi</taxon>
        <taxon>Fungi incertae sedis</taxon>
        <taxon>Chytridiomycota</taxon>
        <taxon>Chytridiomycota incertae sedis</taxon>
        <taxon>Chytridiomycetes</taxon>
        <taxon>Chytridiomycetes incertae sedis</taxon>
        <taxon>Blyttiomyces</taxon>
    </lineage>
</organism>
<proteinExistence type="predicted"/>
<dbReference type="GO" id="GO:0005096">
    <property type="term" value="F:GTPase activator activity"/>
    <property type="evidence" value="ECO:0007669"/>
    <property type="project" value="UniProtKB-KW"/>
</dbReference>
<sequence length="162" mass="17905">MKPGLDEVGVYRLSGSTTEVAQLKQIFNCGTDIDLTTTLNPDPHAVASMFKSFFRELPEPLLTNDLARDFTAISASLDGADPRGENSATDPTLLREIATICRKLPRENYNVLSLLFAHLHKVQARSATNKMTVSNLQVIFSPTLEINSTLLATFILNHDKIF</sequence>
<keyword evidence="1" id="KW-0343">GTPase activation</keyword>
<dbReference type="GO" id="GO:0007165">
    <property type="term" value="P:signal transduction"/>
    <property type="evidence" value="ECO:0007669"/>
    <property type="project" value="InterPro"/>
</dbReference>
<dbReference type="SUPFAM" id="SSF48350">
    <property type="entry name" value="GTPase activation domain, GAP"/>
    <property type="match status" value="1"/>
</dbReference>
<dbReference type="Proteomes" id="UP000269721">
    <property type="component" value="Unassembled WGS sequence"/>
</dbReference>
<protein>
    <submittedName>
        <fullName evidence="3">Rho GTPase-activating protein domain-containing protein</fullName>
    </submittedName>
</protein>
<dbReference type="CDD" id="cd00159">
    <property type="entry name" value="RhoGAP"/>
    <property type="match status" value="1"/>
</dbReference>
<dbReference type="InterPro" id="IPR008936">
    <property type="entry name" value="Rho_GTPase_activation_prot"/>
</dbReference>
<feature type="domain" description="Rho-GAP" evidence="2">
    <location>
        <begin position="1"/>
        <end position="162"/>
    </location>
</feature>
<dbReference type="InterPro" id="IPR050729">
    <property type="entry name" value="Rho-GAP"/>
</dbReference>
<keyword evidence="4" id="KW-1185">Reference proteome</keyword>
<dbReference type="PANTHER" id="PTHR23176">
    <property type="entry name" value="RHO/RAC/CDC GTPASE-ACTIVATING PROTEIN"/>
    <property type="match status" value="1"/>
</dbReference>
<dbReference type="Pfam" id="PF00620">
    <property type="entry name" value="RhoGAP"/>
    <property type="match status" value="1"/>
</dbReference>